<dbReference type="Gene3D" id="2.60.120.10">
    <property type="entry name" value="Jelly Rolls"/>
    <property type="match status" value="1"/>
</dbReference>
<accession>A0A0F9AV69</accession>
<proteinExistence type="predicted"/>
<dbReference type="AlphaFoldDB" id="A0A0F9AV69"/>
<sequence>MSMLKYKVNFNDLNWEEPLEGVKCKIFKHGNKQLRFVVYSKEMPLHWCEKGHYGYILDGKFEIEYQNEKIVYQTGDGVFIPDGKEHKHRAKVLSEFVKVIFVENV</sequence>
<name>A0A0F9AV69_9ZZZZ</name>
<feature type="domain" description="Cupin type-2" evidence="1">
    <location>
        <begin position="42"/>
        <end position="90"/>
    </location>
</feature>
<dbReference type="InterPro" id="IPR013096">
    <property type="entry name" value="Cupin_2"/>
</dbReference>
<reference evidence="2" key="1">
    <citation type="journal article" date="2015" name="Nature">
        <title>Complex archaea that bridge the gap between prokaryotes and eukaryotes.</title>
        <authorList>
            <person name="Spang A."/>
            <person name="Saw J.H."/>
            <person name="Jorgensen S.L."/>
            <person name="Zaremba-Niedzwiedzka K."/>
            <person name="Martijn J."/>
            <person name="Lind A.E."/>
            <person name="van Eijk R."/>
            <person name="Schleper C."/>
            <person name="Guy L."/>
            <person name="Ettema T.J."/>
        </authorList>
    </citation>
    <scope>NUCLEOTIDE SEQUENCE</scope>
</reference>
<comment type="caution">
    <text evidence="2">The sequence shown here is derived from an EMBL/GenBank/DDBJ whole genome shotgun (WGS) entry which is preliminary data.</text>
</comment>
<dbReference type="InterPro" id="IPR011051">
    <property type="entry name" value="RmlC_Cupin_sf"/>
</dbReference>
<dbReference type="SUPFAM" id="SSF51182">
    <property type="entry name" value="RmlC-like cupins"/>
    <property type="match status" value="1"/>
</dbReference>
<gene>
    <name evidence="2" type="ORF">LCGC14_2525190</name>
</gene>
<dbReference type="InterPro" id="IPR014710">
    <property type="entry name" value="RmlC-like_jellyroll"/>
</dbReference>
<evidence type="ECO:0000313" key="2">
    <source>
        <dbReference type="EMBL" id="KKL13494.1"/>
    </source>
</evidence>
<dbReference type="Pfam" id="PF07883">
    <property type="entry name" value="Cupin_2"/>
    <property type="match status" value="1"/>
</dbReference>
<organism evidence="2">
    <name type="scientific">marine sediment metagenome</name>
    <dbReference type="NCBI Taxonomy" id="412755"/>
    <lineage>
        <taxon>unclassified sequences</taxon>
        <taxon>metagenomes</taxon>
        <taxon>ecological metagenomes</taxon>
    </lineage>
</organism>
<protein>
    <recommendedName>
        <fullName evidence="1">Cupin type-2 domain-containing protein</fullName>
    </recommendedName>
</protein>
<evidence type="ECO:0000259" key="1">
    <source>
        <dbReference type="Pfam" id="PF07883"/>
    </source>
</evidence>
<dbReference type="EMBL" id="LAZR01040835">
    <property type="protein sequence ID" value="KKL13494.1"/>
    <property type="molecule type" value="Genomic_DNA"/>
</dbReference>